<keyword evidence="3" id="KW-1185">Reference proteome</keyword>
<evidence type="ECO:0000256" key="1">
    <source>
        <dbReference type="SAM" id="Phobius"/>
    </source>
</evidence>
<feature type="transmembrane region" description="Helical" evidence="1">
    <location>
        <begin position="42"/>
        <end position="61"/>
    </location>
</feature>
<protein>
    <submittedName>
        <fullName evidence="2">Uncharacterized protein</fullName>
    </submittedName>
</protein>
<evidence type="ECO:0000313" key="3">
    <source>
        <dbReference type="Proteomes" id="UP000184480"/>
    </source>
</evidence>
<dbReference type="AlphaFoldDB" id="A0A1M5CA07"/>
<dbReference type="RefSeq" id="WP_062179439.1">
    <property type="nucleotide sequence ID" value="NZ_BBXL01000007.1"/>
</dbReference>
<dbReference type="OrthoDB" id="997393at2"/>
<sequence length="199" mass="23734">MDLDNLKKVWNENQQDLPSITDDKLLSMLKSNGRTALNKLRLWELIGAIVILPLTGIPLIHNKIFVLFQYSAFTLYFFIAFCLLGFVWQLYKIWTLKKVDILNNSILVCSKYILKYKLCIKIEVFISLIFMIIFMGSFFYPLVDSLADDRKILFYIVAAVWTIIMVALLWFIYRRFYRKQTKRIEESLKEIEELERDNY</sequence>
<feature type="transmembrane region" description="Helical" evidence="1">
    <location>
        <begin position="120"/>
        <end position="140"/>
    </location>
</feature>
<feature type="transmembrane region" description="Helical" evidence="1">
    <location>
        <begin position="67"/>
        <end position="88"/>
    </location>
</feature>
<proteinExistence type="predicted"/>
<feature type="transmembrane region" description="Helical" evidence="1">
    <location>
        <begin position="152"/>
        <end position="173"/>
    </location>
</feature>
<keyword evidence="1" id="KW-0472">Membrane</keyword>
<keyword evidence="1" id="KW-1133">Transmembrane helix</keyword>
<gene>
    <name evidence="2" type="ORF">SAMN05444362_10787</name>
</gene>
<dbReference type="EMBL" id="FQUC01000007">
    <property type="protein sequence ID" value="SHF51520.1"/>
    <property type="molecule type" value="Genomic_DNA"/>
</dbReference>
<keyword evidence="1" id="KW-0812">Transmembrane</keyword>
<name>A0A1M5CA07_9BACT</name>
<dbReference type="STRING" id="1346286.SAMN05444362_10787"/>
<organism evidence="2 3">
    <name type="scientific">Dysgonomonas macrotermitis</name>
    <dbReference type="NCBI Taxonomy" id="1346286"/>
    <lineage>
        <taxon>Bacteria</taxon>
        <taxon>Pseudomonadati</taxon>
        <taxon>Bacteroidota</taxon>
        <taxon>Bacteroidia</taxon>
        <taxon>Bacteroidales</taxon>
        <taxon>Dysgonomonadaceae</taxon>
        <taxon>Dysgonomonas</taxon>
    </lineage>
</organism>
<evidence type="ECO:0000313" key="2">
    <source>
        <dbReference type="EMBL" id="SHF51520.1"/>
    </source>
</evidence>
<accession>A0A1M5CA07</accession>
<dbReference type="Proteomes" id="UP000184480">
    <property type="component" value="Unassembled WGS sequence"/>
</dbReference>
<reference evidence="3" key="1">
    <citation type="submission" date="2016-11" db="EMBL/GenBank/DDBJ databases">
        <authorList>
            <person name="Varghese N."/>
            <person name="Submissions S."/>
        </authorList>
    </citation>
    <scope>NUCLEOTIDE SEQUENCE [LARGE SCALE GENOMIC DNA]</scope>
    <source>
        <strain evidence="3">DSM 27370</strain>
    </source>
</reference>